<gene>
    <name evidence="2" type="ORF">COY96_01080</name>
</gene>
<dbReference type="NCBIfam" id="TIGR00251">
    <property type="entry name" value="DUF167 family protein"/>
    <property type="match status" value="1"/>
</dbReference>
<evidence type="ECO:0000256" key="1">
    <source>
        <dbReference type="ARBA" id="ARBA00010364"/>
    </source>
</evidence>
<name>A0A2M7Q915_9BACT</name>
<dbReference type="SUPFAM" id="SSF69786">
    <property type="entry name" value="YggU-like"/>
    <property type="match status" value="1"/>
</dbReference>
<dbReference type="AlphaFoldDB" id="A0A2M7Q915"/>
<evidence type="ECO:0000313" key="3">
    <source>
        <dbReference type="Proteomes" id="UP000230363"/>
    </source>
</evidence>
<dbReference type="EMBL" id="PFKZ01000040">
    <property type="protein sequence ID" value="PIY59570.1"/>
    <property type="molecule type" value="Genomic_DNA"/>
</dbReference>
<sequence length="78" mass="8968">MYNMHMRIFIKVKTKSKIEKVEKIDSDNFVVFTNSAPEKGKANKAVIKLLSKYFKTPAANIKIINGLTSKNKIVEIYF</sequence>
<comment type="caution">
    <text evidence="2">The sequence shown here is derived from an EMBL/GenBank/DDBJ whole genome shotgun (WGS) entry which is preliminary data.</text>
</comment>
<dbReference type="SMART" id="SM01152">
    <property type="entry name" value="DUF167"/>
    <property type="match status" value="1"/>
</dbReference>
<dbReference type="Gene3D" id="3.30.1200.10">
    <property type="entry name" value="YggU-like"/>
    <property type="match status" value="1"/>
</dbReference>
<dbReference type="Pfam" id="PF02594">
    <property type="entry name" value="DUF167"/>
    <property type="match status" value="1"/>
</dbReference>
<proteinExistence type="inferred from homology"/>
<evidence type="ECO:0000313" key="2">
    <source>
        <dbReference type="EMBL" id="PIY59570.1"/>
    </source>
</evidence>
<dbReference type="Proteomes" id="UP000230363">
    <property type="component" value="Unassembled WGS sequence"/>
</dbReference>
<comment type="similarity">
    <text evidence="1">Belongs to the UPF0235 family.</text>
</comment>
<accession>A0A2M7Q915</accession>
<protein>
    <submittedName>
        <fullName evidence="2">Uncharacterized protein</fullName>
    </submittedName>
</protein>
<dbReference type="InterPro" id="IPR003746">
    <property type="entry name" value="DUF167"/>
</dbReference>
<dbReference type="InterPro" id="IPR036591">
    <property type="entry name" value="YggU-like_sf"/>
</dbReference>
<organism evidence="2 3">
    <name type="scientific">Candidatus Wolfebacteria bacterium CG_4_10_14_0_8_um_filter_37_11</name>
    <dbReference type="NCBI Taxonomy" id="1975062"/>
    <lineage>
        <taxon>Bacteria</taxon>
        <taxon>Candidatus Wolfeibacteriota</taxon>
    </lineage>
</organism>
<reference evidence="3" key="1">
    <citation type="submission" date="2017-09" db="EMBL/GenBank/DDBJ databases">
        <title>Depth-based differentiation of microbial function through sediment-hosted aquifers and enrichment of novel symbionts in the deep terrestrial subsurface.</title>
        <authorList>
            <person name="Probst A.J."/>
            <person name="Ladd B."/>
            <person name="Jarett J.K."/>
            <person name="Geller-Mcgrath D.E."/>
            <person name="Sieber C.M.K."/>
            <person name="Emerson J.B."/>
            <person name="Anantharaman K."/>
            <person name="Thomas B.C."/>
            <person name="Malmstrom R."/>
            <person name="Stieglmeier M."/>
            <person name="Klingl A."/>
            <person name="Woyke T."/>
            <person name="Ryan C.M."/>
            <person name="Banfield J.F."/>
        </authorList>
    </citation>
    <scope>NUCLEOTIDE SEQUENCE [LARGE SCALE GENOMIC DNA]</scope>
</reference>